<dbReference type="Gene3D" id="3.40.50.1980">
    <property type="entry name" value="Nitrogenase molybdenum iron protein domain"/>
    <property type="match status" value="2"/>
</dbReference>
<feature type="domain" description="Fe/B12 periplasmic-binding" evidence="6">
    <location>
        <begin position="56"/>
        <end position="330"/>
    </location>
</feature>
<evidence type="ECO:0000256" key="4">
    <source>
        <dbReference type="ARBA" id="ARBA00022729"/>
    </source>
</evidence>
<dbReference type="PROSITE" id="PS50983">
    <property type="entry name" value="FE_B12_PBP"/>
    <property type="match status" value="1"/>
</dbReference>
<feature type="signal peptide" evidence="5">
    <location>
        <begin position="1"/>
        <end position="25"/>
    </location>
</feature>
<protein>
    <submittedName>
        <fullName evidence="7">Iron complex transport system substrate-binding protein</fullName>
    </submittedName>
</protein>
<dbReference type="PANTHER" id="PTHR30532">
    <property type="entry name" value="IRON III DICITRATE-BINDING PERIPLASMIC PROTEIN"/>
    <property type="match status" value="1"/>
</dbReference>
<dbReference type="EMBL" id="LT796768">
    <property type="protein sequence ID" value="SKB04243.1"/>
    <property type="molecule type" value="Genomic_DNA"/>
</dbReference>
<reference evidence="8" key="1">
    <citation type="submission" date="2017-02" db="EMBL/GenBank/DDBJ databases">
        <authorList>
            <person name="Varghese N."/>
            <person name="Submissions S."/>
        </authorList>
    </citation>
    <scope>NUCLEOTIDE SEQUENCE [LARGE SCALE GENOMIC DNA]</scope>
    <source>
        <strain evidence="8">9H-4</strain>
    </source>
</reference>
<dbReference type="OrthoDB" id="1846031at2"/>
<dbReference type="SUPFAM" id="SSF53807">
    <property type="entry name" value="Helical backbone' metal receptor"/>
    <property type="match status" value="1"/>
</dbReference>
<comment type="subcellular location">
    <subcellularLocation>
        <location evidence="1">Cell envelope</location>
    </subcellularLocation>
</comment>
<dbReference type="GO" id="GO:1901678">
    <property type="term" value="P:iron coordination entity transport"/>
    <property type="evidence" value="ECO:0007669"/>
    <property type="project" value="UniProtKB-ARBA"/>
</dbReference>
<evidence type="ECO:0000256" key="1">
    <source>
        <dbReference type="ARBA" id="ARBA00004196"/>
    </source>
</evidence>
<comment type="similarity">
    <text evidence="2">Belongs to the bacterial solute-binding protein 8 family.</text>
</comment>
<keyword evidence="3" id="KW-0813">Transport</keyword>
<organism evidence="7 8">
    <name type="scientific">Aeromicrobium choanae</name>
    <dbReference type="NCBI Taxonomy" id="1736691"/>
    <lineage>
        <taxon>Bacteria</taxon>
        <taxon>Bacillati</taxon>
        <taxon>Actinomycetota</taxon>
        <taxon>Actinomycetes</taxon>
        <taxon>Propionibacteriales</taxon>
        <taxon>Nocardioidaceae</taxon>
        <taxon>Aeromicrobium</taxon>
    </lineage>
</organism>
<sequence length="336" mass="35471">MTHSRVRLRAHALVAATIGLALTLAACGSDEPETASGGATIDTAYGEITVPEKPERIVALSGRHLELLTLLDETPVAFTDYGADDAALIASYPWMKGTYEGKATPELFTADYQPSPEEIAELDPDLILTTIWQTDEQLYKQLSKIAPTYAGIETDTNTTWQDDLAALAKLTGNDPAIVDEVEADYEKDLAKTAEQVPGLEGATFQVAALGDGEQFFLTEYAAAPLLGLGLEAGEGQPVDGEGGAAATGFSQENIDRLTADVVLIAAENRDPSGKIRAAVEADPRLADLPASKNGTLIFLESGQWNALNGGTATSVLWALDQILPTLSESPLNQGGQ</sequence>
<gene>
    <name evidence="7" type="ORF">SAMN06295964_0513</name>
</gene>
<proteinExistence type="inferred from homology"/>
<accession>A0A1T4YRE4</accession>
<dbReference type="InterPro" id="IPR002491">
    <property type="entry name" value="ABC_transptr_periplasmic_BD"/>
</dbReference>
<evidence type="ECO:0000313" key="8">
    <source>
        <dbReference type="Proteomes" id="UP000191040"/>
    </source>
</evidence>
<feature type="chain" id="PRO_5039075976" evidence="5">
    <location>
        <begin position="26"/>
        <end position="336"/>
    </location>
</feature>
<evidence type="ECO:0000313" key="7">
    <source>
        <dbReference type="EMBL" id="SKB04243.1"/>
    </source>
</evidence>
<dbReference type="PANTHER" id="PTHR30532:SF1">
    <property type="entry name" value="IRON(3+)-HYDROXAMATE-BINDING PROTEIN FHUD"/>
    <property type="match status" value="1"/>
</dbReference>
<evidence type="ECO:0000256" key="5">
    <source>
        <dbReference type="SAM" id="SignalP"/>
    </source>
</evidence>
<dbReference type="GO" id="GO:0030288">
    <property type="term" value="C:outer membrane-bounded periplasmic space"/>
    <property type="evidence" value="ECO:0007669"/>
    <property type="project" value="TreeGrafter"/>
</dbReference>
<evidence type="ECO:0000256" key="2">
    <source>
        <dbReference type="ARBA" id="ARBA00008814"/>
    </source>
</evidence>
<keyword evidence="8" id="KW-1185">Reference proteome</keyword>
<dbReference type="Pfam" id="PF01497">
    <property type="entry name" value="Peripla_BP_2"/>
    <property type="match status" value="1"/>
</dbReference>
<keyword evidence="4 5" id="KW-0732">Signal</keyword>
<dbReference type="InterPro" id="IPR051313">
    <property type="entry name" value="Bact_iron-sidero_bind"/>
</dbReference>
<dbReference type="PROSITE" id="PS51257">
    <property type="entry name" value="PROKAR_LIPOPROTEIN"/>
    <property type="match status" value="1"/>
</dbReference>
<name>A0A1T4YRE4_9ACTN</name>
<evidence type="ECO:0000259" key="6">
    <source>
        <dbReference type="PROSITE" id="PS50983"/>
    </source>
</evidence>
<dbReference type="RefSeq" id="WP_078698702.1">
    <property type="nucleotide sequence ID" value="NZ_LT796768.1"/>
</dbReference>
<dbReference type="Proteomes" id="UP000191040">
    <property type="component" value="Chromosome I"/>
</dbReference>
<evidence type="ECO:0000256" key="3">
    <source>
        <dbReference type="ARBA" id="ARBA00022448"/>
    </source>
</evidence>
<dbReference type="AlphaFoldDB" id="A0A1T4YRE4"/>
<dbReference type="STRING" id="1736691.SAMN06295964_0513"/>